<dbReference type="AlphaFoldDB" id="A0A918UI91"/>
<name>A0A918UI91_9ACTN</name>
<evidence type="ECO:0000256" key="1">
    <source>
        <dbReference type="SAM" id="MobiDB-lite"/>
    </source>
</evidence>
<dbReference type="InterPro" id="IPR013216">
    <property type="entry name" value="Methyltransf_11"/>
</dbReference>
<dbReference type="InterPro" id="IPR029063">
    <property type="entry name" value="SAM-dependent_MTases_sf"/>
</dbReference>
<dbReference type="Pfam" id="PF08241">
    <property type="entry name" value="Methyltransf_11"/>
    <property type="match status" value="1"/>
</dbReference>
<dbReference type="Gene3D" id="3.40.50.150">
    <property type="entry name" value="Vaccinia Virus protein VP39"/>
    <property type="match status" value="1"/>
</dbReference>
<evidence type="ECO:0000259" key="2">
    <source>
        <dbReference type="Pfam" id="PF08241"/>
    </source>
</evidence>
<evidence type="ECO:0000313" key="3">
    <source>
        <dbReference type="EMBL" id="GGZ11778.1"/>
    </source>
</evidence>
<evidence type="ECO:0000313" key="4">
    <source>
        <dbReference type="Proteomes" id="UP000622166"/>
    </source>
</evidence>
<dbReference type="EMBL" id="BMVW01000005">
    <property type="protein sequence ID" value="GGZ11778.1"/>
    <property type="molecule type" value="Genomic_DNA"/>
</dbReference>
<protein>
    <recommendedName>
        <fullName evidence="2">Methyltransferase type 11 domain-containing protein</fullName>
    </recommendedName>
</protein>
<comment type="caution">
    <text evidence="3">The sequence shown here is derived from an EMBL/GenBank/DDBJ whole genome shotgun (WGS) entry which is preliminary data.</text>
</comment>
<dbReference type="Proteomes" id="UP000622166">
    <property type="component" value="Unassembled WGS sequence"/>
</dbReference>
<gene>
    <name evidence="3" type="ORF">GCM10010365_34350</name>
</gene>
<reference evidence="3" key="1">
    <citation type="journal article" date="2014" name="Int. J. Syst. Evol. Microbiol.">
        <title>Complete genome sequence of Corynebacterium casei LMG S-19264T (=DSM 44701T), isolated from a smear-ripened cheese.</title>
        <authorList>
            <consortium name="US DOE Joint Genome Institute (JGI-PGF)"/>
            <person name="Walter F."/>
            <person name="Albersmeier A."/>
            <person name="Kalinowski J."/>
            <person name="Ruckert C."/>
        </authorList>
    </citation>
    <scope>NUCLEOTIDE SEQUENCE</scope>
    <source>
        <strain evidence="3">JCM 4815</strain>
    </source>
</reference>
<dbReference type="GO" id="GO:0008757">
    <property type="term" value="F:S-adenosylmethionine-dependent methyltransferase activity"/>
    <property type="evidence" value="ECO:0007669"/>
    <property type="project" value="InterPro"/>
</dbReference>
<feature type="compositionally biased region" description="Basic residues" evidence="1">
    <location>
        <begin position="97"/>
        <end position="111"/>
    </location>
</feature>
<feature type="domain" description="Methyltransferase type 11" evidence="2">
    <location>
        <begin position="161"/>
        <end position="247"/>
    </location>
</feature>
<organism evidence="3 4">
    <name type="scientific">Streptomyces poonensis</name>
    <dbReference type="NCBI Taxonomy" id="68255"/>
    <lineage>
        <taxon>Bacteria</taxon>
        <taxon>Bacillati</taxon>
        <taxon>Actinomycetota</taxon>
        <taxon>Actinomycetes</taxon>
        <taxon>Kitasatosporales</taxon>
        <taxon>Streptomycetaceae</taxon>
        <taxon>Streptomyces</taxon>
    </lineage>
</organism>
<feature type="compositionally biased region" description="Low complexity" evidence="1">
    <location>
        <begin position="68"/>
        <end position="78"/>
    </location>
</feature>
<reference evidence="3" key="2">
    <citation type="submission" date="2020-09" db="EMBL/GenBank/DDBJ databases">
        <authorList>
            <person name="Sun Q."/>
            <person name="Ohkuma M."/>
        </authorList>
    </citation>
    <scope>NUCLEOTIDE SEQUENCE</scope>
    <source>
        <strain evidence="3">JCM 4815</strain>
    </source>
</reference>
<feature type="compositionally biased region" description="Low complexity" evidence="1">
    <location>
        <begin position="17"/>
        <end position="30"/>
    </location>
</feature>
<sequence>MTAPSGAERTNGRWQLRAAAGSGRRPAGWRLPGWRSPGRWLSGWWVSGWRVPGRRLPGRALPDRQPPDLRLPGRQLPGWRLPDRQTPGSQTPDQQSPHRRPPHRQSPHRRPKDPSLRRSVVLLRAFLREQDDPARCYAVLARDAADQVEAYGGPVRGRTVVDVGGGGGYVTAELRRRGAYAYLFEPDVRELGAEPPEGAVLADGYLLPLADGVADVCFSSNVLEHVADPQILLSELVRVTRPGGLIYVSFTNWLSPWGGHEWSPWHYLGAERARARYRRRTGRPAKHTLGENLFAVHIGPTLRQVRERDDVTVVTARSRYAPFLARTVVKVPVLREFATWNLLLILRRCPA</sequence>
<dbReference type="SUPFAM" id="SSF53335">
    <property type="entry name" value="S-adenosyl-L-methionine-dependent methyltransferases"/>
    <property type="match status" value="1"/>
</dbReference>
<keyword evidence="4" id="KW-1185">Reference proteome</keyword>
<proteinExistence type="predicted"/>
<accession>A0A918UI91</accession>
<feature type="region of interest" description="Disordered" evidence="1">
    <location>
        <begin position="1"/>
        <end position="114"/>
    </location>
</feature>